<accession>A0A3R9NZG1</accession>
<evidence type="ECO:0000256" key="1">
    <source>
        <dbReference type="ARBA" id="ARBA00004236"/>
    </source>
</evidence>
<evidence type="ECO:0000313" key="11">
    <source>
        <dbReference type="Proteomes" id="UP000275076"/>
    </source>
</evidence>
<keyword evidence="7" id="KW-1133">Transmembrane helix</keyword>
<dbReference type="AlphaFoldDB" id="A0A3R9NZG1"/>
<gene>
    <name evidence="10" type="ORF">D7Z54_30715</name>
</gene>
<dbReference type="OrthoDB" id="2450685at2"/>
<dbReference type="InterPro" id="IPR004089">
    <property type="entry name" value="MCPsignal_dom"/>
</dbReference>
<dbReference type="EMBL" id="RBVX01000062">
    <property type="protein sequence ID" value="RSL29533.1"/>
    <property type="molecule type" value="Genomic_DNA"/>
</dbReference>
<feature type="domain" description="Methyl-accepting transducer" evidence="8">
    <location>
        <begin position="263"/>
        <end position="499"/>
    </location>
</feature>
<organism evidence="10 11">
    <name type="scientific">Salibacterium salarium</name>
    <dbReference type="NCBI Taxonomy" id="284579"/>
    <lineage>
        <taxon>Bacteria</taxon>
        <taxon>Bacillati</taxon>
        <taxon>Bacillota</taxon>
        <taxon>Bacilli</taxon>
        <taxon>Bacillales</taxon>
        <taxon>Bacillaceae</taxon>
    </lineage>
</organism>
<feature type="transmembrane region" description="Helical" evidence="7">
    <location>
        <begin position="7"/>
        <end position="27"/>
    </location>
</feature>
<reference evidence="10 11" key="1">
    <citation type="submission" date="2018-10" db="EMBL/GenBank/DDBJ databases">
        <title>Draft genome sequence of Bacillus salarius IM0101, isolated from a hypersaline soil in Inner Mongolia, China.</title>
        <authorList>
            <person name="Yamprayoonswat W."/>
            <person name="Boonvisut S."/>
            <person name="Jumpathong W."/>
            <person name="Sittihan S."/>
            <person name="Ruangsuj P."/>
            <person name="Wanthongcharoen S."/>
            <person name="Thongpramul N."/>
            <person name="Pimmason S."/>
            <person name="Yu B."/>
            <person name="Yasawong M."/>
        </authorList>
    </citation>
    <scope>NUCLEOTIDE SEQUENCE [LARGE SCALE GENOMIC DNA]</scope>
    <source>
        <strain evidence="10 11">IM0101</strain>
    </source>
</reference>
<keyword evidence="4 6" id="KW-0807">Transducer</keyword>
<evidence type="ECO:0000259" key="9">
    <source>
        <dbReference type="PROSITE" id="PS50885"/>
    </source>
</evidence>
<feature type="domain" description="HAMP" evidence="9">
    <location>
        <begin position="191"/>
        <end position="244"/>
    </location>
</feature>
<dbReference type="PROSITE" id="PS50111">
    <property type="entry name" value="CHEMOTAXIS_TRANSDUC_2"/>
    <property type="match status" value="1"/>
</dbReference>
<evidence type="ECO:0000313" key="10">
    <source>
        <dbReference type="EMBL" id="RSL29533.1"/>
    </source>
</evidence>
<evidence type="ECO:0000256" key="7">
    <source>
        <dbReference type="SAM" id="Phobius"/>
    </source>
</evidence>
<dbReference type="GO" id="GO:0007165">
    <property type="term" value="P:signal transduction"/>
    <property type="evidence" value="ECO:0007669"/>
    <property type="project" value="UniProtKB-KW"/>
</dbReference>
<name>A0A3R9NZG1_9BACI</name>
<dbReference type="GO" id="GO:0006935">
    <property type="term" value="P:chemotaxis"/>
    <property type="evidence" value="ECO:0007669"/>
    <property type="project" value="InterPro"/>
</dbReference>
<comment type="similarity">
    <text evidence="5">Belongs to the methyl-accepting chemotaxis (MCP) protein family.</text>
</comment>
<dbReference type="PROSITE" id="PS50885">
    <property type="entry name" value="HAMP"/>
    <property type="match status" value="1"/>
</dbReference>
<dbReference type="Pfam" id="PF00672">
    <property type="entry name" value="HAMP"/>
    <property type="match status" value="1"/>
</dbReference>
<dbReference type="Gene3D" id="6.10.340.10">
    <property type="match status" value="1"/>
</dbReference>
<dbReference type="GO" id="GO:0005886">
    <property type="term" value="C:plasma membrane"/>
    <property type="evidence" value="ECO:0007669"/>
    <property type="project" value="UniProtKB-SubCell"/>
</dbReference>
<dbReference type="Gene3D" id="1.10.287.950">
    <property type="entry name" value="Methyl-accepting chemotaxis protein"/>
    <property type="match status" value="1"/>
</dbReference>
<keyword evidence="3 7" id="KW-0472">Membrane</keyword>
<proteinExistence type="inferred from homology"/>
<evidence type="ECO:0000256" key="3">
    <source>
        <dbReference type="ARBA" id="ARBA00023136"/>
    </source>
</evidence>
<evidence type="ECO:0000256" key="2">
    <source>
        <dbReference type="ARBA" id="ARBA00022475"/>
    </source>
</evidence>
<dbReference type="PRINTS" id="PR00260">
    <property type="entry name" value="CHEMTRNSDUCR"/>
</dbReference>
<keyword evidence="7" id="KW-0812">Transmembrane</keyword>
<dbReference type="InterPro" id="IPR003660">
    <property type="entry name" value="HAMP_dom"/>
</dbReference>
<evidence type="ECO:0000256" key="6">
    <source>
        <dbReference type="PROSITE-ProRule" id="PRU00284"/>
    </source>
</evidence>
<dbReference type="InterPro" id="IPR004090">
    <property type="entry name" value="Chemotax_Me-accpt_rcpt"/>
</dbReference>
<feature type="transmembrane region" description="Helical" evidence="7">
    <location>
        <begin position="164"/>
        <end position="185"/>
    </location>
</feature>
<dbReference type="SMART" id="SM00304">
    <property type="entry name" value="HAMP"/>
    <property type="match status" value="1"/>
</dbReference>
<evidence type="ECO:0000256" key="5">
    <source>
        <dbReference type="ARBA" id="ARBA00029447"/>
    </source>
</evidence>
<evidence type="ECO:0000256" key="4">
    <source>
        <dbReference type="ARBA" id="ARBA00023224"/>
    </source>
</evidence>
<dbReference type="Proteomes" id="UP000275076">
    <property type="component" value="Unassembled WGS sequence"/>
</dbReference>
<sequence>MSIKKKLLINTLTIVVLAAAIITFIIFNMMQIQSSSEDQVETLVTIEEFKSQTNAAQLNLSSFSTTQSQELVQETTSSIEATEQLLGQLDNITVNEQSREYITKIKNKFDGWTESTMQALNAEDSSAADQQASRLAGIENDVYMLQLIAEASYEQAQAALDQQVQFIIITSIVSVLFLIIISLVVSNRITSPITKTLRQLAENSNKVANGNLSIEPISYQKNDELGQLNDSFYQMIEQIRTLLQSIRSVSEKVEGFAGQIENDNATVTEINQQVATSTDELAQGTQTIASDLQDSVTKVEDMDKAFTSNVEYTKQSVQYGEEAIESVQSGKKALERQRILVKENTETTESIKEATKSFVESTKKIHSMADSVSDIAGQTNLLALNAAIEASRAGEAGKGFAVVADEVRKLAEQTTKETTRISNMVGSIEEGIEAVTTAVDRGVAISAEEQTSMEATNSSFEDIHQKVASITDKLEELLQSVEHSKGLQSDVLENVESISSVVEETAAENEEISSSTQEQLGTFRNVVDKVSELRTLTDELNGTVNKFTL</sequence>
<dbReference type="CDD" id="cd06225">
    <property type="entry name" value="HAMP"/>
    <property type="match status" value="1"/>
</dbReference>
<dbReference type="GO" id="GO:0004888">
    <property type="term" value="F:transmembrane signaling receptor activity"/>
    <property type="evidence" value="ECO:0007669"/>
    <property type="project" value="InterPro"/>
</dbReference>
<dbReference type="Pfam" id="PF00015">
    <property type="entry name" value="MCPsignal"/>
    <property type="match status" value="1"/>
</dbReference>
<protein>
    <submittedName>
        <fullName evidence="10">Methyl-accepting chemotaxis protein</fullName>
    </submittedName>
</protein>
<comment type="caution">
    <text evidence="10">The sequence shown here is derived from an EMBL/GenBank/DDBJ whole genome shotgun (WGS) entry which is preliminary data.</text>
</comment>
<dbReference type="SMART" id="SM00283">
    <property type="entry name" value="MA"/>
    <property type="match status" value="1"/>
</dbReference>
<dbReference type="RefSeq" id="WP_125562343.1">
    <property type="nucleotide sequence ID" value="NZ_RBVX01000062.1"/>
</dbReference>
<keyword evidence="2" id="KW-1003">Cell membrane</keyword>
<keyword evidence="11" id="KW-1185">Reference proteome</keyword>
<dbReference type="PANTHER" id="PTHR32089:SF112">
    <property type="entry name" value="LYSOZYME-LIKE PROTEIN-RELATED"/>
    <property type="match status" value="1"/>
</dbReference>
<comment type="subcellular location">
    <subcellularLocation>
        <location evidence="1">Cell membrane</location>
    </subcellularLocation>
</comment>
<dbReference type="SUPFAM" id="SSF58104">
    <property type="entry name" value="Methyl-accepting chemotaxis protein (MCP) signaling domain"/>
    <property type="match status" value="1"/>
</dbReference>
<evidence type="ECO:0000259" key="8">
    <source>
        <dbReference type="PROSITE" id="PS50111"/>
    </source>
</evidence>
<dbReference type="PANTHER" id="PTHR32089">
    <property type="entry name" value="METHYL-ACCEPTING CHEMOTAXIS PROTEIN MCPB"/>
    <property type="match status" value="1"/>
</dbReference>